<dbReference type="HOGENOM" id="CLU_2492657_0_0_3"/>
<dbReference type="Proteomes" id="UP000010475">
    <property type="component" value="Chromosome"/>
</dbReference>
<gene>
    <name evidence="1" type="ORF">Cylst_4369</name>
</gene>
<accession>K9X1G1</accession>
<proteinExistence type="predicted"/>
<name>K9X1G1_9NOST</name>
<sequence>MANQNIVELSIRSFGEYKHQLRIICYEIDLINMVDQLKQILEDCQNFNNGIVNWRDRLISPVQNIDNHCSEEILTWRNKLFADEDE</sequence>
<protein>
    <submittedName>
        <fullName evidence="1">Uncharacterized protein</fullName>
    </submittedName>
</protein>
<dbReference type="AlphaFoldDB" id="K9X1G1"/>
<dbReference type="KEGG" id="csg:Cylst_4369"/>
<evidence type="ECO:0000313" key="1">
    <source>
        <dbReference type="EMBL" id="AFZ26460.1"/>
    </source>
</evidence>
<dbReference type="EMBL" id="CP003642">
    <property type="protein sequence ID" value="AFZ26460.1"/>
    <property type="molecule type" value="Genomic_DNA"/>
</dbReference>
<reference evidence="1 2" key="1">
    <citation type="submission" date="2012-06" db="EMBL/GenBank/DDBJ databases">
        <title>Finished chromosome of genome of Cylindrospermum stagnale PCC 7417.</title>
        <authorList>
            <consortium name="US DOE Joint Genome Institute"/>
            <person name="Gugger M."/>
            <person name="Coursin T."/>
            <person name="Rippka R."/>
            <person name="Tandeau De Marsac N."/>
            <person name="Huntemann M."/>
            <person name="Wei C.-L."/>
            <person name="Han J."/>
            <person name="Detter J.C."/>
            <person name="Han C."/>
            <person name="Tapia R."/>
            <person name="Chen A."/>
            <person name="Kyrpides N."/>
            <person name="Mavromatis K."/>
            <person name="Markowitz V."/>
            <person name="Szeto E."/>
            <person name="Ivanova N."/>
            <person name="Pagani I."/>
            <person name="Pati A."/>
            <person name="Goodwin L."/>
            <person name="Nordberg H.P."/>
            <person name="Cantor M.N."/>
            <person name="Hua S.X."/>
            <person name="Woyke T."/>
            <person name="Kerfeld C.A."/>
        </authorList>
    </citation>
    <scope>NUCLEOTIDE SEQUENCE [LARGE SCALE GENOMIC DNA]</scope>
    <source>
        <strain evidence="1 2">PCC 7417</strain>
    </source>
</reference>
<evidence type="ECO:0000313" key="2">
    <source>
        <dbReference type="Proteomes" id="UP000010475"/>
    </source>
</evidence>
<keyword evidence="2" id="KW-1185">Reference proteome</keyword>
<organism evidence="1 2">
    <name type="scientific">Cylindrospermum stagnale PCC 7417</name>
    <dbReference type="NCBI Taxonomy" id="56107"/>
    <lineage>
        <taxon>Bacteria</taxon>
        <taxon>Bacillati</taxon>
        <taxon>Cyanobacteriota</taxon>
        <taxon>Cyanophyceae</taxon>
        <taxon>Nostocales</taxon>
        <taxon>Nostocaceae</taxon>
        <taxon>Cylindrospermum</taxon>
    </lineage>
</organism>
<dbReference type="STRING" id="56107.Cylst_4369"/>